<dbReference type="CDD" id="cd00347">
    <property type="entry name" value="Flavin_utilizing_monoxygenases"/>
    <property type="match status" value="1"/>
</dbReference>
<evidence type="ECO:0000313" key="4">
    <source>
        <dbReference type="Proteomes" id="UP001379235"/>
    </source>
</evidence>
<name>A0ABU8S9C5_9SPHN</name>
<protein>
    <submittedName>
        <fullName evidence="3">LLM class flavin-dependent oxidoreductase</fullName>
    </submittedName>
</protein>
<keyword evidence="1" id="KW-0560">Oxidoreductase</keyword>
<evidence type="ECO:0000259" key="2">
    <source>
        <dbReference type="Pfam" id="PF00296"/>
    </source>
</evidence>
<dbReference type="InterPro" id="IPR050564">
    <property type="entry name" value="F420-G6PD/mer"/>
</dbReference>
<evidence type="ECO:0000256" key="1">
    <source>
        <dbReference type="ARBA" id="ARBA00023002"/>
    </source>
</evidence>
<dbReference type="PANTHER" id="PTHR43244">
    <property type="match status" value="1"/>
</dbReference>
<accession>A0ABU8S9C5</accession>
<dbReference type="EMBL" id="JBBHJY010000005">
    <property type="protein sequence ID" value="MEJ6010450.1"/>
    <property type="molecule type" value="Genomic_DNA"/>
</dbReference>
<keyword evidence="4" id="KW-1185">Reference proteome</keyword>
<proteinExistence type="predicted"/>
<organism evidence="3 4">
    <name type="scientific">Novosphingobium aquae</name>
    <dbReference type="NCBI Taxonomy" id="3133435"/>
    <lineage>
        <taxon>Bacteria</taxon>
        <taxon>Pseudomonadati</taxon>
        <taxon>Pseudomonadota</taxon>
        <taxon>Alphaproteobacteria</taxon>
        <taxon>Sphingomonadales</taxon>
        <taxon>Sphingomonadaceae</taxon>
        <taxon>Novosphingobium</taxon>
    </lineage>
</organism>
<sequence>MTKSFELWTTLTAPGSSQDPRMVAKRAQRLEKDGWSGGAFPDSQVLAGEAFSTLAWCAASTSNLKLATGTSNTATRHPSVVASAAAAVQTVSGGRMTLSIGRGDSSLAYIGAPPVSLGIFENALATIRAYLHGKAVSAEDGAAFLAEKKDFSKLAIGETPEASPLKWLPDDYVAPELEVAATGPKVIAVAARHADRIGFALGANLERLKWAIATAREELDRIGRDPAELKFGAYIPCYPHPDHELARNLSQGMVASMSRFSVMNKKVVGPVTDAERANLERVASTYDMKNHGQNASKQSESLDPEFIDKFGLIGDPAVCVERILAIRDLGIDRFILWTADTEGVPGESYSCAVEEVLGKVMPV</sequence>
<dbReference type="SUPFAM" id="SSF51679">
    <property type="entry name" value="Bacterial luciferase-like"/>
    <property type="match status" value="1"/>
</dbReference>
<evidence type="ECO:0000313" key="3">
    <source>
        <dbReference type="EMBL" id="MEJ6010450.1"/>
    </source>
</evidence>
<dbReference type="RefSeq" id="WP_339967107.1">
    <property type="nucleotide sequence ID" value="NZ_JBBHJY010000005.1"/>
</dbReference>
<dbReference type="Pfam" id="PF00296">
    <property type="entry name" value="Bac_luciferase"/>
    <property type="match status" value="1"/>
</dbReference>
<feature type="domain" description="Luciferase-like" evidence="2">
    <location>
        <begin position="12"/>
        <end position="333"/>
    </location>
</feature>
<comment type="caution">
    <text evidence="3">The sequence shown here is derived from an EMBL/GenBank/DDBJ whole genome shotgun (WGS) entry which is preliminary data.</text>
</comment>
<reference evidence="3 4" key="1">
    <citation type="submission" date="2024-03" db="EMBL/GenBank/DDBJ databases">
        <authorList>
            <person name="Jo J.-H."/>
        </authorList>
    </citation>
    <scope>NUCLEOTIDE SEQUENCE [LARGE SCALE GENOMIC DNA]</scope>
    <source>
        <strain evidence="3 4">AS3R-12</strain>
    </source>
</reference>
<gene>
    <name evidence="3" type="ORF">WG900_11010</name>
</gene>
<dbReference type="PANTHER" id="PTHR43244:SF1">
    <property type="entry name" value="5,10-METHYLENETETRAHYDROMETHANOPTERIN REDUCTASE"/>
    <property type="match status" value="1"/>
</dbReference>
<dbReference type="InterPro" id="IPR011251">
    <property type="entry name" value="Luciferase-like_dom"/>
</dbReference>
<dbReference type="Gene3D" id="3.20.20.30">
    <property type="entry name" value="Luciferase-like domain"/>
    <property type="match status" value="1"/>
</dbReference>
<dbReference type="InterPro" id="IPR036661">
    <property type="entry name" value="Luciferase-like_sf"/>
</dbReference>
<dbReference type="Proteomes" id="UP001379235">
    <property type="component" value="Unassembled WGS sequence"/>
</dbReference>